<dbReference type="PANTHER" id="PTHR10519:SF74">
    <property type="entry name" value="GAMMA-AMINOBUTYRIC ACID TYPE B RECEPTOR SUBUNIT 2"/>
    <property type="match status" value="1"/>
</dbReference>
<feature type="transmembrane region" description="Helical" evidence="10">
    <location>
        <begin position="386"/>
        <end position="407"/>
    </location>
</feature>
<dbReference type="GO" id="GO:0007214">
    <property type="term" value="P:gamma-aminobutyric acid signaling pathway"/>
    <property type="evidence" value="ECO:0007669"/>
    <property type="project" value="TreeGrafter"/>
</dbReference>
<keyword evidence="8" id="KW-0807">Transducer</keyword>
<organism evidence="12 13">
    <name type="scientific">Acanthaster planci</name>
    <name type="common">Crown-of-thorns starfish</name>
    <dbReference type="NCBI Taxonomy" id="133434"/>
    <lineage>
        <taxon>Eukaryota</taxon>
        <taxon>Metazoa</taxon>
        <taxon>Echinodermata</taxon>
        <taxon>Eleutherozoa</taxon>
        <taxon>Asterozoa</taxon>
        <taxon>Asteroidea</taxon>
        <taxon>Valvatacea</taxon>
        <taxon>Valvatida</taxon>
        <taxon>Acanthasteridae</taxon>
        <taxon>Acanthaster</taxon>
    </lineage>
</organism>
<evidence type="ECO:0000256" key="9">
    <source>
        <dbReference type="SAM" id="MobiDB-lite"/>
    </source>
</evidence>
<feature type="transmembrane region" description="Helical" evidence="10">
    <location>
        <begin position="210"/>
        <end position="233"/>
    </location>
</feature>
<dbReference type="InterPro" id="IPR002455">
    <property type="entry name" value="GPCR3_GABA-B"/>
</dbReference>
<evidence type="ECO:0000256" key="6">
    <source>
        <dbReference type="ARBA" id="ARBA00023170"/>
    </source>
</evidence>
<evidence type="ECO:0000256" key="8">
    <source>
        <dbReference type="ARBA" id="ARBA00023224"/>
    </source>
</evidence>
<evidence type="ECO:0000256" key="3">
    <source>
        <dbReference type="ARBA" id="ARBA00022989"/>
    </source>
</evidence>
<dbReference type="PRINTS" id="PR01177">
    <property type="entry name" value="GABAB1RECPTR"/>
</dbReference>
<sequence length="548" mass="61644">MTGAKYVWIAPYWAGTVWWTNPLSSAIAPCTGDQILSAVDSSFHFTGNSQKGLPDLDYNGVKPLPEHYDYFNSVPINFFAFTYDNAIAIALALNASIADLQRLQPPRRLEDFSYSDEDMARVILHHANNIDFTGLQGRVLIENGQQTWDKVQIAQAQGSKLNTVMIYSTTLEEFLETSEVSTIKWKGDHIPVDGVTTRIVNFEISSTIRAILYSLASVGAAIAITFLVINIRYRDKRAIKMSSPSLGNLTVVGCLLLYASVFARGWDKTHMSDTVIIAKCHLERILISLGLSFVFVSIFMKTYRIHAIFTLAVKKFKRIDLPDWKLIVRVFSAVLVDCAIFVAWIAMDTTTVERHTLEPRLNMTEPEKEIYQVPEIRFCSSTNEHYFIIALYVVKGVLLTFGIFLAWETRNIAVSHFNDSKYIAASVYVVALTIVLTVPTITVLWDDVNMTFLVLGVAIIVVNTTVLCLNFIPKVYLLLTVQDKDINLSMMSSMGYGSSSTTNTSSSSSKNTSSKLNGLRSKCQQRDEELQRLYRELQRVCRERTTTN</sequence>
<keyword evidence="5 10" id="KW-0472">Membrane</keyword>
<dbReference type="KEGG" id="aplc:110978574"/>
<name>A0A8B7YAG5_ACAPL</name>
<comment type="subcellular location">
    <subcellularLocation>
        <location evidence="1">Membrane</location>
        <topology evidence="1">Multi-pass membrane protein</topology>
    </subcellularLocation>
</comment>
<keyword evidence="6" id="KW-0675">Receptor</keyword>
<evidence type="ECO:0000256" key="4">
    <source>
        <dbReference type="ARBA" id="ARBA00023040"/>
    </source>
</evidence>
<dbReference type="RefSeq" id="XP_022089370.1">
    <property type="nucleotide sequence ID" value="XM_022233678.1"/>
</dbReference>
<dbReference type="GO" id="GO:0038039">
    <property type="term" value="C:G protein-coupled receptor heterodimeric complex"/>
    <property type="evidence" value="ECO:0007669"/>
    <property type="project" value="TreeGrafter"/>
</dbReference>
<dbReference type="PROSITE" id="PS50259">
    <property type="entry name" value="G_PROTEIN_RECEP_F3_4"/>
    <property type="match status" value="1"/>
</dbReference>
<feature type="transmembrane region" description="Helical" evidence="10">
    <location>
        <begin position="326"/>
        <end position="347"/>
    </location>
</feature>
<evidence type="ECO:0000313" key="13">
    <source>
        <dbReference type="RefSeq" id="XP_022089370.1"/>
    </source>
</evidence>
<gene>
    <name evidence="13" type="primary">LOC110978574</name>
</gene>
<dbReference type="OrthoDB" id="2150267at2759"/>
<evidence type="ECO:0000256" key="2">
    <source>
        <dbReference type="ARBA" id="ARBA00022692"/>
    </source>
</evidence>
<keyword evidence="4" id="KW-0297">G-protein coupled receptor</keyword>
<dbReference type="AlphaFoldDB" id="A0A8B7YAG5"/>
<evidence type="ECO:0000256" key="10">
    <source>
        <dbReference type="SAM" id="Phobius"/>
    </source>
</evidence>
<reference evidence="13" key="1">
    <citation type="submission" date="2025-08" db="UniProtKB">
        <authorList>
            <consortium name="RefSeq"/>
        </authorList>
    </citation>
    <scope>IDENTIFICATION</scope>
</reference>
<protein>
    <submittedName>
        <fullName evidence="13">Gamma-aminobutyric acid type B receptor subunit 2-like</fullName>
    </submittedName>
</protein>
<keyword evidence="7" id="KW-0325">Glycoprotein</keyword>
<dbReference type="GeneID" id="110978574"/>
<dbReference type="InterPro" id="IPR028082">
    <property type="entry name" value="Peripla_BP_I"/>
</dbReference>
<dbReference type="Proteomes" id="UP000694845">
    <property type="component" value="Unplaced"/>
</dbReference>
<dbReference type="OMA" id="PYWAGTV"/>
<dbReference type="SUPFAM" id="SSF53822">
    <property type="entry name" value="Periplasmic binding protein-like I"/>
    <property type="match status" value="1"/>
</dbReference>
<dbReference type="PRINTS" id="PR01176">
    <property type="entry name" value="GABABRECEPTR"/>
</dbReference>
<feature type="region of interest" description="Disordered" evidence="9">
    <location>
        <begin position="498"/>
        <end position="523"/>
    </location>
</feature>
<keyword evidence="12" id="KW-1185">Reference proteome</keyword>
<feature type="transmembrane region" description="Helical" evidence="10">
    <location>
        <begin position="285"/>
        <end position="305"/>
    </location>
</feature>
<evidence type="ECO:0000313" key="12">
    <source>
        <dbReference type="Proteomes" id="UP000694845"/>
    </source>
</evidence>
<feature type="domain" description="G-protein coupled receptors family 3 profile" evidence="11">
    <location>
        <begin position="208"/>
        <end position="494"/>
    </location>
</feature>
<dbReference type="InterPro" id="IPR017978">
    <property type="entry name" value="GPCR_3_C"/>
</dbReference>
<proteinExistence type="predicted"/>
<accession>A0A8B7YAG5</accession>
<dbReference type="CDD" id="cd15047">
    <property type="entry name" value="7tmC_GABA-B-like"/>
    <property type="match status" value="1"/>
</dbReference>
<feature type="compositionally biased region" description="Low complexity" evidence="9">
    <location>
        <begin position="498"/>
        <end position="519"/>
    </location>
</feature>
<dbReference type="PANTHER" id="PTHR10519">
    <property type="entry name" value="GABA-B RECEPTOR"/>
    <property type="match status" value="1"/>
</dbReference>
<feature type="transmembrane region" description="Helical" evidence="10">
    <location>
        <begin position="427"/>
        <end position="445"/>
    </location>
</feature>
<feature type="transmembrane region" description="Helical" evidence="10">
    <location>
        <begin position="451"/>
        <end position="472"/>
    </location>
</feature>
<dbReference type="Pfam" id="PF00003">
    <property type="entry name" value="7tm_3"/>
    <property type="match status" value="1"/>
</dbReference>
<dbReference type="Gene3D" id="3.40.50.2300">
    <property type="match status" value="2"/>
</dbReference>
<keyword evidence="2 10" id="KW-0812">Transmembrane</keyword>
<evidence type="ECO:0000256" key="1">
    <source>
        <dbReference type="ARBA" id="ARBA00004141"/>
    </source>
</evidence>
<keyword evidence="3 10" id="KW-1133">Transmembrane helix</keyword>
<dbReference type="GO" id="GO:0004965">
    <property type="term" value="F:G protein-coupled GABA receptor activity"/>
    <property type="evidence" value="ECO:0007669"/>
    <property type="project" value="InterPro"/>
</dbReference>
<evidence type="ECO:0000256" key="7">
    <source>
        <dbReference type="ARBA" id="ARBA00023180"/>
    </source>
</evidence>
<evidence type="ECO:0000256" key="5">
    <source>
        <dbReference type="ARBA" id="ARBA00023136"/>
    </source>
</evidence>
<feature type="transmembrane region" description="Helical" evidence="10">
    <location>
        <begin position="245"/>
        <end position="265"/>
    </location>
</feature>
<evidence type="ECO:0000259" key="11">
    <source>
        <dbReference type="PROSITE" id="PS50259"/>
    </source>
</evidence>